<feature type="active site" description="Proton acceptor" evidence="5">
    <location>
        <position position="571"/>
    </location>
</feature>
<evidence type="ECO:0000256" key="2">
    <source>
        <dbReference type="ARBA" id="ARBA00010790"/>
    </source>
</evidence>
<dbReference type="InterPro" id="IPR012132">
    <property type="entry name" value="GMC_OxRdtase"/>
</dbReference>
<dbReference type="PANTHER" id="PTHR11552">
    <property type="entry name" value="GLUCOSE-METHANOL-CHOLINE GMC OXIDOREDUCTASE"/>
    <property type="match status" value="1"/>
</dbReference>
<evidence type="ECO:0000313" key="8">
    <source>
        <dbReference type="Proteomes" id="UP001295794"/>
    </source>
</evidence>
<name>A0AAD2HFN5_9AGAR</name>
<keyword evidence="8" id="KW-1185">Reference proteome</keyword>
<dbReference type="GO" id="GO:0050660">
    <property type="term" value="F:flavin adenine dinucleotide binding"/>
    <property type="evidence" value="ECO:0007669"/>
    <property type="project" value="InterPro"/>
</dbReference>
<dbReference type="InterPro" id="IPR036188">
    <property type="entry name" value="FAD/NAD-bd_sf"/>
</dbReference>
<evidence type="ECO:0000256" key="5">
    <source>
        <dbReference type="PIRSR" id="PIRSR000137-1"/>
    </source>
</evidence>
<dbReference type="Gene3D" id="3.30.560.10">
    <property type="entry name" value="Glucose Oxidase, domain 3"/>
    <property type="match status" value="1"/>
</dbReference>
<dbReference type="PANTHER" id="PTHR11552:SF147">
    <property type="entry name" value="CHOLINE DEHYDROGENASE, MITOCHONDRIAL"/>
    <property type="match status" value="1"/>
</dbReference>
<dbReference type="PROSITE" id="PS00624">
    <property type="entry name" value="GMC_OXRED_2"/>
    <property type="match status" value="1"/>
</dbReference>
<dbReference type="InterPro" id="IPR007867">
    <property type="entry name" value="GMC_OxRtase_C"/>
</dbReference>
<accession>A0AAD2HFN5</accession>
<reference evidence="7" key="1">
    <citation type="submission" date="2023-11" db="EMBL/GenBank/DDBJ databases">
        <authorList>
            <person name="De Vega J J."/>
            <person name="De Vega J J."/>
        </authorList>
    </citation>
    <scope>NUCLEOTIDE SEQUENCE</scope>
</reference>
<evidence type="ECO:0000256" key="4">
    <source>
        <dbReference type="ARBA" id="ARBA00022827"/>
    </source>
</evidence>
<proteinExistence type="inferred from homology"/>
<dbReference type="SUPFAM" id="SSF54373">
    <property type="entry name" value="FAD-linked reductases, C-terminal domain"/>
    <property type="match status" value="1"/>
</dbReference>
<evidence type="ECO:0000256" key="1">
    <source>
        <dbReference type="ARBA" id="ARBA00001974"/>
    </source>
</evidence>
<dbReference type="GO" id="GO:0016614">
    <property type="term" value="F:oxidoreductase activity, acting on CH-OH group of donors"/>
    <property type="evidence" value="ECO:0007669"/>
    <property type="project" value="InterPro"/>
</dbReference>
<dbReference type="Pfam" id="PF05199">
    <property type="entry name" value="GMC_oxred_C"/>
    <property type="match status" value="1"/>
</dbReference>
<dbReference type="InterPro" id="IPR000172">
    <property type="entry name" value="GMC_OxRdtase_N"/>
</dbReference>
<comment type="similarity">
    <text evidence="2">Belongs to the GMC oxidoreductase family.</text>
</comment>
<keyword evidence="4" id="KW-0274">FAD</keyword>
<protein>
    <recommendedName>
        <fullName evidence="6">Glucose-methanol-choline oxidoreductase N-terminal domain-containing protein</fullName>
    </recommendedName>
</protein>
<organism evidence="7 8">
    <name type="scientific">Mycena citricolor</name>
    <dbReference type="NCBI Taxonomy" id="2018698"/>
    <lineage>
        <taxon>Eukaryota</taxon>
        <taxon>Fungi</taxon>
        <taxon>Dikarya</taxon>
        <taxon>Basidiomycota</taxon>
        <taxon>Agaricomycotina</taxon>
        <taxon>Agaricomycetes</taxon>
        <taxon>Agaricomycetidae</taxon>
        <taxon>Agaricales</taxon>
        <taxon>Marasmiineae</taxon>
        <taxon>Mycenaceae</taxon>
        <taxon>Mycena</taxon>
    </lineage>
</organism>
<dbReference type="AlphaFoldDB" id="A0AAD2HFN5"/>
<evidence type="ECO:0000259" key="6">
    <source>
        <dbReference type="PROSITE" id="PS00624"/>
    </source>
</evidence>
<evidence type="ECO:0000256" key="3">
    <source>
        <dbReference type="ARBA" id="ARBA00022630"/>
    </source>
</evidence>
<feature type="active site" description="Proton donor" evidence="5">
    <location>
        <position position="542"/>
    </location>
</feature>
<dbReference type="Proteomes" id="UP001295794">
    <property type="component" value="Unassembled WGS sequence"/>
</dbReference>
<dbReference type="Pfam" id="PF00732">
    <property type="entry name" value="GMC_oxred_N"/>
    <property type="match status" value="1"/>
</dbReference>
<dbReference type="Gene3D" id="3.50.50.60">
    <property type="entry name" value="FAD/NAD(P)-binding domain"/>
    <property type="match status" value="1"/>
</dbReference>
<feature type="domain" description="Glucose-methanol-choline oxidoreductase N-terminal" evidence="6">
    <location>
        <begin position="319"/>
        <end position="333"/>
    </location>
</feature>
<dbReference type="SUPFAM" id="SSF51905">
    <property type="entry name" value="FAD/NAD(P)-binding domain"/>
    <property type="match status" value="1"/>
</dbReference>
<keyword evidence="3" id="KW-0285">Flavoprotein</keyword>
<dbReference type="EMBL" id="CAVNYO010000401">
    <property type="protein sequence ID" value="CAK5274275.1"/>
    <property type="molecule type" value="Genomic_DNA"/>
</dbReference>
<sequence>MIRLFYDTFCLFNFFVFSLIFLRGTTQAHQIYTSVADLPGLSYDFVVVGGGTAGLVIANRLTEQPGVSVLVLEAGVSHRGVLAAQVPYLVGDLLGTGPYSWNYTTTPQRGLQNRTLEYFRAHLVGGCSSHNGMFWTRGSRDDWDRYASVTGDGGWSWNAMFPYFLKSERWTAPADNHSTIGEFNPYVHDIRTHATGLEQGTGVKISLNGYQWPVYSDMIVKVARSLNDFPFNLDMNSGVPLGFGYLQSSVGGGERSSSATGYLDSLRRKNLHVLIGARATVLSQPYRTNGKPGFRGVDFTLANERYTAFAKKEIILSAGSIGTPSILLYSGIGPASELSSLGISVLVNNPSVGKNITDQPYMPVSFHANFNFTLDDLASNQTAWQLGLKEWNQTRRGPFVAFGPTHIAWLRFDPGSPALKTKDTTAGPDSPHIELFFSPGQADFGAKPGHFITAGVVAVSPASRGQISLSSSNPLSDPVVDLGLLSDPHDVQILGAAVNKAYEFFAAPAWADIIGEPTEDLLVLTTSELETHIRKKTTPSFHLVGGAAMGSVVASNLLLKDVFGPFIPSAHTQAAVFAIAERAADLIKGACFP</sequence>
<evidence type="ECO:0000313" key="7">
    <source>
        <dbReference type="EMBL" id="CAK5274275.1"/>
    </source>
</evidence>
<gene>
    <name evidence="7" type="ORF">MYCIT1_LOCUS21365</name>
</gene>
<dbReference type="PIRSF" id="PIRSF000137">
    <property type="entry name" value="Alcohol_oxidase"/>
    <property type="match status" value="1"/>
</dbReference>
<comment type="caution">
    <text evidence="7">The sequence shown here is derived from an EMBL/GenBank/DDBJ whole genome shotgun (WGS) entry which is preliminary data.</text>
</comment>
<comment type="cofactor">
    <cofactor evidence="1">
        <name>FAD</name>
        <dbReference type="ChEBI" id="CHEBI:57692"/>
    </cofactor>
</comment>